<protein>
    <submittedName>
        <fullName evidence="1">Uncharacterized protein</fullName>
    </submittedName>
</protein>
<proteinExistence type="predicted"/>
<dbReference type="AlphaFoldDB" id="A0A225WZV3"/>
<name>A0A225WZV3_9STRA</name>
<accession>A0A225WZV3</accession>
<organism evidence="1 2">
    <name type="scientific">Phytophthora megakarya</name>
    <dbReference type="NCBI Taxonomy" id="4795"/>
    <lineage>
        <taxon>Eukaryota</taxon>
        <taxon>Sar</taxon>
        <taxon>Stramenopiles</taxon>
        <taxon>Oomycota</taxon>
        <taxon>Peronosporomycetes</taxon>
        <taxon>Peronosporales</taxon>
        <taxon>Peronosporaceae</taxon>
        <taxon>Phytophthora</taxon>
    </lineage>
</organism>
<dbReference type="OrthoDB" id="104956at2759"/>
<gene>
    <name evidence="1" type="ORF">PHMEG_0002782</name>
</gene>
<keyword evidence="2" id="KW-1185">Reference proteome</keyword>
<sequence length="117" mass="13212">MYTDSRFEDYVGQVRFDSTDRCYPLCTETEAVAAFVWDGEPRGTQLAIFEDVECQGRSVMGDKKMGAEFSALASGHKVRSFFLSTTGTLTVTRDTVHSCHEKSDMVYKPFNDSAKWK</sequence>
<reference evidence="2" key="1">
    <citation type="submission" date="2017-03" db="EMBL/GenBank/DDBJ databases">
        <title>Phytopthora megakarya and P. palmivora, two closely related causual agents of cacao black pod achieved similar genome size and gene model numbers by different mechanisms.</title>
        <authorList>
            <person name="Ali S."/>
            <person name="Shao J."/>
            <person name="Larry D.J."/>
            <person name="Kronmiller B."/>
            <person name="Shen D."/>
            <person name="Strem M.D."/>
            <person name="Melnick R.L."/>
            <person name="Guiltinan M.J."/>
            <person name="Tyler B.M."/>
            <person name="Meinhardt L.W."/>
            <person name="Bailey B.A."/>
        </authorList>
    </citation>
    <scope>NUCLEOTIDE SEQUENCE [LARGE SCALE GENOMIC DNA]</scope>
    <source>
        <strain evidence="2">zdho120</strain>
    </source>
</reference>
<dbReference type="Proteomes" id="UP000198211">
    <property type="component" value="Unassembled WGS sequence"/>
</dbReference>
<comment type="caution">
    <text evidence="1">The sequence shown here is derived from an EMBL/GenBank/DDBJ whole genome shotgun (WGS) entry which is preliminary data.</text>
</comment>
<evidence type="ECO:0000313" key="2">
    <source>
        <dbReference type="Proteomes" id="UP000198211"/>
    </source>
</evidence>
<dbReference type="EMBL" id="NBNE01000131">
    <property type="protein sequence ID" value="OWZ22498.1"/>
    <property type="molecule type" value="Genomic_DNA"/>
</dbReference>
<evidence type="ECO:0000313" key="1">
    <source>
        <dbReference type="EMBL" id="OWZ22498.1"/>
    </source>
</evidence>